<evidence type="ECO:0000256" key="5">
    <source>
        <dbReference type="ARBA" id="ARBA00038437"/>
    </source>
</evidence>
<evidence type="ECO:0000256" key="8">
    <source>
        <dbReference type="SAM" id="MobiDB-lite"/>
    </source>
</evidence>
<dbReference type="InterPro" id="IPR050079">
    <property type="entry name" value="DEAD_box_RNA_helicase"/>
</dbReference>
<feature type="compositionally biased region" description="Basic and acidic residues" evidence="8">
    <location>
        <begin position="488"/>
        <end position="500"/>
    </location>
</feature>
<evidence type="ECO:0000313" key="13">
    <source>
        <dbReference type="Proteomes" id="UP000245870"/>
    </source>
</evidence>
<dbReference type="PROSITE" id="PS51192">
    <property type="entry name" value="HELICASE_ATP_BIND_1"/>
    <property type="match status" value="1"/>
</dbReference>
<keyword evidence="4 7" id="KW-0067">ATP-binding</keyword>
<feature type="short sequence motif" description="Q motif" evidence="6">
    <location>
        <begin position="42"/>
        <end position="70"/>
    </location>
</feature>
<dbReference type="InterPro" id="IPR005580">
    <property type="entry name" value="DbpA/CsdA_RNA-bd_dom"/>
</dbReference>
<dbReference type="Gene3D" id="3.30.70.330">
    <property type="match status" value="1"/>
</dbReference>
<dbReference type="InterPro" id="IPR014001">
    <property type="entry name" value="Helicase_ATP-bd"/>
</dbReference>
<evidence type="ECO:0000256" key="4">
    <source>
        <dbReference type="ARBA" id="ARBA00022840"/>
    </source>
</evidence>
<dbReference type="Proteomes" id="UP000245870">
    <property type="component" value="Unassembled WGS sequence"/>
</dbReference>
<evidence type="ECO:0000256" key="7">
    <source>
        <dbReference type="RuleBase" id="RU000492"/>
    </source>
</evidence>
<comment type="similarity">
    <text evidence="5 7">Belongs to the DEAD box helicase family.</text>
</comment>
<reference evidence="12 13" key="1">
    <citation type="submission" date="2018-05" db="EMBL/GenBank/DDBJ databases">
        <title>Genomic Encyclopedia of Type Strains, Phase IV (KMG-IV): sequencing the most valuable type-strain genomes for metagenomic binning, comparative biology and taxonomic classification.</title>
        <authorList>
            <person name="Goeker M."/>
        </authorList>
    </citation>
    <scope>NUCLEOTIDE SEQUENCE [LARGE SCALE GENOMIC DNA]</scope>
    <source>
        <strain evidence="12 13">DSM 100333</strain>
    </source>
</reference>
<proteinExistence type="inferred from homology"/>
<dbReference type="GO" id="GO:0016787">
    <property type="term" value="F:hydrolase activity"/>
    <property type="evidence" value="ECO:0007669"/>
    <property type="project" value="UniProtKB-KW"/>
</dbReference>
<comment type="caution">
    <text evidence="12">The sequence shown here is derived from an EMBL/GenBank/DDBJ whole genome shotgun (WGS) entry which is preliminary data.</text>
</comment>
<dbReference type="InterPro" id="IPR000629">
    <property type="entry name" value="RNA-helicase_DEAD-box_CS"/>
</dbReference>
<dbReference type="CDD" id="cd18787">
    <property type="entry name" value="SF2_C_DEAD"/>
    <property type="match status" value="1"/>
</dbReference>
<feature type="region of interest" description="Disordered" evidence="8">
    <location>
        <begin position="482"/>
        <end position="510"/>
    </location>
</feature>
<dbReference type="SUPFAM" id="SSF52540">
    <property type="entry name" value="P-loop containing nucleoside triphosphate hydrolases"/>
    <property type="match status" value="1"/>
</dbReference>
<dbReference type="GO" id="GO:0003676">
    <property type="term" value="F:nucleic acid binding"/>
    <property type="evidence" value="ECO:0007669"/>
    <property type="project" value="InterPro"/>
</dbReference>
<evidence type="ECO:0000259" key="11">
    <source>
        <dbReference type="PROSITE" id="PS51195"/>
    </source>
</evidence>
<dbReference type="PROSITE" id="PS51195">
    <property type="entry name" value="Q_MOTIF"/>
    <property type="match status" value="1"/>
</dbReference>
<dbReference type="AlphaFoldDB" id="A0A2U0UK25"/>
<organism evidence="12 13">
    <name type="scientific">Hallella colorans</name>
    <dbReference type="NCBI Taxonomy" id="1703337"/>
    <lineage>
        <taxon>Bacteria</taxon>
        <taxon>Pseudomonadati</taxon>
        <taxon>Bacteroidota</taxon>
        <taxon>Bacteroidia</taxon>
        <taxon>Bacteroidales</taxon>
        <taxon>Prevotellaceae</taxon>
        <taxon>Hallella</taxon>
    </lineage>
</organism>
<sequence>MRLVLIRHFIIVTLRRSKGQGITVGRCQEVPTVTLLNITFLKTFEELGVSEEIRRAIDELGFVNPMPVQEEVIPYLLGQGNDVIALAQTGTGKTAAFGIPLLQRTDPNLRETQALILSPTRELCLQIADDLNAFAKYIDGMHILPVYGGSSIETQIRSLRHGVQIIVATPGRLIDLMKRGVAKLERVNNVVLDEADEMLNMGFTESINTIFEGVPRDRNTLLFSATMSREIEKIAKSYLNDYKEIVVGSRNEGAENVNHIYYMVNAKDKYLALKRVVDFYPNIYGIIFCRTKIETQEVADKLIKDGYNAESLHGDLSQQQRDLTMQKFRKHITQLLVATDVAARGLDVDDLTHVINYGLPDDIESYTHRSGRTGRAGKKGTSIAIIHTREKHKVRAIEKIIGKEFVDGELPAPEEICKKQLYKVMNNIMKTDVDEEQIAPYVTEIYRQFEYIDKEDIIKKMITVTFGRFLDYYKNAPAIEKPSAKRGKKEDGAGGKADNRRGKRRGAETGYSRLAINMGKKDGFYPGEIMQYINQHIEGKQEVGHIDLLQKSCYVEVPERDAAYVAESLNGTRYHGREVRCAIAHGNGQEGANKATARRGDRGGRNNARDSRYADKGGRAARRGQRGNAYREELQDFDKGGRRGRDDWKSLMQGAPFKLKGEEPDFSEEGWARRKPKKKQ</sequence>
<dbReference type="Gene3D" id="3.40.50.300">
    <property type="entry name" value="P-loop containing nucleotide triphosphate hydrolases"/>
    <property type="match status" value="2"/>
</dbReference>
<evidence type="ECO:0000259" key="9">
    <source>
        <dbReference type="PROSITE" id="PS51192"/>
    </source>
</evidence>
<dbReference type="Pfam" id="PF00271">
    <property type="entry name" value="Helicase_C"/>
    <property type="match status" value="1"/>
</dbReference>
<dbReference type="PROSITE" id="PS00039">
    <property type="entry name" value="DEAD_ATP_HELICASE"/>
    <property type="match status" value="1"/>
</dbReference>
<evidence type="ECO:0000313" key="12">
    <source>
        <dbReference type="EMBL" id="PVX57982.1"/>
    </source>
</evidence>
<feature type="domain" description="Helicase C-terminal" evidence="10">
    <location>
        <begin position="275"/>
        <end position="418"/>
    </location>
</feature>
<dbReference type="GO" id="GO:0005524">
    <property type="term" value="F:ATP binding"/>
    <property type="evidence" value="ECO:0007669"/>
    <property type="project" value="UniProtKB-KW"/>
</dbReference>
<feature type="region of interest" description="Disordered" evidence="8">
    <location>
        <begin position="588"/>
        <end position="680"/>
    </location>
</feature>
<dbReference type="InterPro" id="IPR011545">
    <property type="entry name" value="DEAD/DEAH_box_helicase_dom"/>
</dbReference>
<feature type="compositionally biased region" description="Basic and acidic residues" evidence="8">
    <location>
        <begin position="629"/>
        <end position="649"/>
    </location>
</feature>
<dbReference type="SMART" id="SM00487">
    <property type="entry name" value="DEXDc"/>
    <property type="match status" value="1"/>
</dbReference>
<keyword evidence="13" id="KW-1185">Reference proteome</keyword>
<dbReference type="InterPro" id="IPR014014">
    <property type="entry name" value="RNA_helicase_DEAD_Q_motif"/>
</dbReference>
<feature type="domain" description="Helicase ATP-binding" evidence="9">
    <location>
        <begin position="74"/>
        <end position="245"/>
    </location>
</feature>
<keyword evidence="2 7" id="KW-0378">Hydrolase</keyword>
<dbReference type="EMBL" id="QENY01000003">
    <property type="protein sequence ID" value="PVX57982.1"/>
    <property type="molecule type" value="Genomic_DNA"/>
</dbReference>
<dbReference type="CDD" id="cd12252">
    <property type="entry name" value="RRM_DbpA"/>
    <property type="match status" value="1"/>
</dbReference>
<dbReference type="InterPro" id="IPR012677">
    <property type="entry name" value="Nucleotide-bd_a/b_plait_sf"/>
</dbReference>
<dbReference type="Pfam" id="PF00270">
    <property type="entry name" value="DEAD"/>
    <property type="match status" value="1"/>
</dbReference>
<dbReference type="GO" id="GO:0003724">
    <property type="term" value="F:RNA helicase activity"/>
    <property type="evidence" value="ECO:0007669"/>
    <property type="project" value="InterPro"/>
</dbReference>
<feature type="compositionally biased region" description="Basic and acidic residues" evidence="8">
    <location>
        <begin position="598"/>
        <end position="618"/>
    </location>
</feature>
<evidence type="ECO:0000259" key="10">
    <source>
        <dbReference type="PROSITE" id="PS51194"/>
    </source>
</evidence>
<evidence type="ECO:0000256" key="6">
    <source>
        <dbReference type="PROSITE-ProRule" id="PRU00552"/>
    </source>
</evidence>
<protein>
    <submittedName>
        <fullName evidence="12">ATP-dependent RNA helicase DeaD</fullName>
    </submittedName>
</protein>
<name>A0A2U0UK25_9BACT</name>
<dbReference type="CDD" id="cd00268">
    <property type="entry name" value="DEADc"/>
    <property type="match status" value="1"/>
</dbReference>
<keyword evidence="3 7" id="KW-0347">Helicase</keyword>
<feature type="domain" description="DEAD-box RNA helicase Q" evidence="11">
    <location>
        <begin position="42"/>
        <end position="70"/>
    </location>
</feature>
<evidence type="ECO:0000256" key="2">
    <source>
        <dbReference type="ARBA" id="ARBA00022801"/>
    </source>
</evidence>
<dbReference type="PANTHER" id="PTHR47959:SF13">
    <property type="entry name" value="ATP-DEPENDENT RNA HELICASE RHLE"/>
    <property type="match status" value="1"/>
</dbReference>
<dbReference type="Pfam" id="PF03880">
    <property type="entry name" value="DbpA"/>
    <property type="match status" value="1"/>
</dbReference>
<dbReference type="InterPro" id="IPR027417">
    <property type="entry name" value="P-loop_NTPase"/>
</dbReference>
<dbReference type="SMART" id="SM00490">
    <property type="entry name" value="HELICc"/>
    <property type="match status" value="1"/>
</dbReference>
<dbReference type="InterPro" id="IPR044742">
    <property type="entry name" value="DEAD/DEAH_RhlB"/>
</dbReference>
<dbReference type="PROSITE" id="PS51194">
    <property type="entry name" value="HELICASE_CTER"/>
    <property type="match status" value="1"/>
</dbReference>
<evidence type="ECO:0000256" key="1">
    <source>
        <dbReference type="ARBA" id="ARBA00022741"/>
    </source>
</evidence>
<evidence type="ECO:0000256" key="3">
    <source>
        <dbReference type="ARBA" id="ARBA00022806"/>
    </source>
</evidence>
<dbReference type="InterPro" id="IPR001650">
    <property type="entry name" value="Helicase_C-like"/>
</dbReference>
<accession>A0A2U0UK25</accession>
<gene>
    <name evidence="12" type="ORF">C7379_103105</name>
</gene>
<dbReference type="GO" id="GO:0005829">
    <property type="term" value="C:cytosol"/>
    <property type="evidence" value="ECO:0007669"/>
    <property type="project" value="TreeGrafter"/>
</dbReference>
<dbReference type="PANTHER" id="PTHR47959">
    <property type="entry name" value="ATP-DEPENDENT RNA HELICASE RHLE-RELATED"/>
    <property type="match status" value="1"/>
</dbReference>
<keyword evidence="1 7" id="KW-0547">Nucleotide-binding</keyword>